<name>A0A6N2U8H8_BLAHA</name>
<sequence length="174" mass="19456">MKIVIINGSARKGNTLTAIEAFVKGALEKNEIEVIEPDRLHIAPCKGCETCQCYKGCVDSDDTNPTIDKIAAADMILFATPVYWWGMSAQLKLIIDKCYCRGLQLKNKKVGVIIVGGSPIDSIQYELICKQFDCMASYLSWDMLFQKSYYANARDELAKNVNAMKELEEIGKKL</sequence>
<feature type="domain" description="NADPH-dependent FMN reductase-like" evidence="3">
    <location>
        <begin position="1"/>
        <end position="119"/>
    </location>
</feature>
<dbReference type="Gene3D" id="3.40.50.360">
    <property type="match status" value="1"/>
</dbReference>
<dbReference type="PANTHER" id="PTHR43278:SF4">
    <property type="entry name" value="NAD(P)H-DEPENDENT FMN-CONTAINING OXIDOREDUCTASE YWQN-RELATED"/>
    <property type="match status" value="1"/>
</dbReference>
<protein>
    <submittedName>
        <fullName evidence="4">NAD(P)H-dependent FMN-containing oxidoreductase YwqN</fullName>
        <ecNumber evidence="4">1.-.-.-</ecNumber>
    </submittedName>
</protein>
<organism evidence="4">
    <name type="scientific">Blautia hansenii</name>
    <name type="common">Ruminococcus hansenii</name>
    <dbReference type="NCBI Taxonomy" id="1322"/>
    <lineage>
        <taxon>Bacteria</taxon>
        <taxon>Bacillati</taxon>
        <taxon>Bacillota</taxon>
        <taxon>Clostridia</taxon>
        <taxon>Lachnospirales</taxon>
        <taxon>Lachnospiraceae</taxon>
        <taxon>Blautia</taxon>
    </lineage>
</organism>
<gene>
    <name evidence="4" type="primary">ywqN</name>
    <name evidence="4" type="ORF">BHLFYP23_00307</name>
</gene>
<evidence type="ECO:0000259" key="3">
    <source>
        <dbReference type="Pfam" id="PF03358"/>
    </source>
</evidence>
<proteinExistence type="predicted"/>
<dbReference type="EMBL" id="CACRSY010000012">
    <property type="protein sequence ID" value="VYT13729.1"/>
    <property type="molecule type" value="Genomic_DNA"/>
</dbReference>
<evidence type="ECO:0000256" key="1">
    <source>
        <dbReference type="ARBA" id="ARBA00022630"/>
    </source>
</evidence>
<dbReference type="InterPro" id="IPR005025">
    <property type="entry name" value="FMN_Rdtase-like_dom"/>
</dbReference>
<dbReference type="Pfam" id="PF03358">
    <property type="entry name" value="FMN_red"/>
    <property type="match status" value="1"/>
</dbReference>
<keyword evidence="2" id="KW-0288">FMN</keyword>
<dbReference type="SUPFAM" id="SSF52218">
    <property type="entry name" value="Flavoproteins"/>
    <property type="match status" value="1"/>
</dbReference>
<dbReference type="RefSeq" id="WP_009246669.1">
    <property type="nucleotide sequence ID" value="NZ_CACRSY010000012.1"/>
</dbReference>
<evidence type="ECO:0000256" key="2">
    <source>
        <dbReference type="ARBA" id="ARBA00022643"/>
    </source>
</evidence>
<reference evidence="4" key="1">
    <citation type="submission" date="2019-11" db="EMBL/GenBank/DDBJ databases">
        <authorList>
            <person name="Feng L."/>
        </authorList>
    </citation>
    <scope>NUCLEOTIDE SEQUENCE</scope>
    <source>
        <strain evidence="4">BhanseniiLFYP23</strain>
    </source>
</reference>
<evidence type="ECO:0000313" key="4">
    <source>
        <dbReference type="EMBL" id="VYT13729.1"/>
    </source>
</evidence>
<keyword evidence="4" id="KW-0560">Oxidoreductase</keyword>
<dbReference type="AlphaFoldDB" id="A0A6N2U8H8"/>
<dbReference type="InterPro" id="IPR051796">
    <property type="entry name" value="ISF_SsuE-like"/>
</dbReference>
<dbReference type="GO" id="GO:0016491">
    <property type="term" value="F:oxidoreductase activity"/>
    <property type="evidence" value="ECO:0007669"/>
    <property type="project" value="UniProtKB-KW"/>
</dbReference>
<dbReference type="PANTHER" id="PTHR43278">
    <property type="entry name" value="NAD(P)H-DEPENDENT FMN-CONTAINING OXIDOREDUCTASE YWQN-RELATED"/>
    <property type="match status" value="1"/>
</dbReference>
<dbReference type="EC" id="1.-.-.-" evidence="4"/>
<keyword evidence="1" id="KW-0285">Flavoprotein</keyword>
<dbReference type="InterPro" id="IPR029039">
    <property type="entry name" value="Flavoprotein-like_sf"/>
</dbReference>
<accession>A0A6N2U8H8</accession>